<accession>A0A4R5KE79</accession>
<protein>
    <submittedName>
        <fullName evidence="3">Tyrosine-protein phosphatase</fullName>
    </submittedName>
</protein>
<dbReference type="InterPro" id="IPR026893">
    <property type="entry name" value="Tyr/Ser_Pase_IphP-type"/>
</dbReference>
<dbReference type="SUPFAM" id="SSF52799">
    <property type="entry name" value="(Phosphotyrosine protein) phosphatases II"/>
    <property type="match status" value="1"/>
</dbReference>
<keyword evidence="4" id="KW-1185">Reference proteome</keyword>
<dbReference type="InterPro" id="IPR016130">
    <property type="entry name" value="Tyr_Pase_AS"/>
</dbReference>
<evidence type="ECO:0000313" key="3">
    <source>
        <dbReference type="EMBL" id="TDF93621.1"/>
    </source>
</evidence>
<proteinExistence type="inferred from homology"/>
<comment type="similarity">
    <text evidence="1">Belongs to the protein-tyrosine phosphatase family.</text>
</comment>
<dbReference type="Gene3D" id="3.90.190.10">
    <property type="entry name" value="Protein tyrosine phosphatase superfamily"/>
    <property type="match status" value="1"/>
</dbReference>
<dbReference type="Proteomes" id="UP000295511">
    <property type="component" value="Unassembled WGS sequence"/>
</dbReference>
<sequence length="270" mass="28795">MTHPEGPDPVTSTAEDAVFGTRNRPYPIEGTYNFRSTAGHSPTAAGTPARALRDGKLYRSDALHALTDAGRRQVSELRIRLVIDLRDHTELASSPSRLYGLGITTHHHPVFEQGNVPGAAAITTLPEIYRLMITRHARRLADAVRLIADSGTDPVLVHCTAGKDRTGLVVALALLGAGIDRDHVILDYTASEENLAGEWAETMITAMAGHPGLGTGEELRQIITASPATVLATTLDLVDELYGGAAGLLKAHGFSDADLARLTDVLTTTR</sequence>
<dbReference type="GO" id="GO:0004721">
    <property type="term" value="F:phosphoprotein phosphatase activity"/>
    <property type="evidence" value="ECO:0007669"/>
    <property type="project" value="InterPro"/>
</dbReference>
<reference evidence="3 4" key="1">
    <citation type="submission" date="2019-03" db="EMBL/GenBank/DDBJ databases">
        <title>Whole genome sequence of Arthrobacter sp JH1-1.</title>
        <authorList>
            <person name="Trinh H.N."/>
        </authorList>
    </citation>
    <scope>NUCLEOTIDE SEQUENCE [LARGE SCALE GENOMIC DNA]</scope>
    <source>
        <strain evidence="3 4">JH1-1</strain>
    </source>
</reference>
<dbReference type="PROSITE" id="PS50056">
    <property type="entry name" value="TYR_PHOSPHATASE_2"/>
    <property type="match status" value="1"/>
</dbReference>
<dbReference type="Pfam" id="PF13350">
    <property type="entry name" value="Y_phosphatase3"/>
    <property type="match status" value="1"/>
</dbReference>
<dbReference type="InterPro" id="IPR029021">
    <property type="entry name" value="Prot-tyrosine_phosphatase-like"/>
</dbReference>
<name>A0A4R5KE79_9MICC</name>
<evidence type="ECO:0000313" key="4">
    <source>
        <dbReference type="Proteomes" id="UP000295511"/>
    </source>
</evidence>
<evidence type="ECO:0000256" key="1">
    <source>
        <dbReference type="ARBA" id="ARBA00009580"/>
    </source>
</evidence>
<comment type="caution">
    <text evidence="3">The sequence shown here is derived from an EMBL/GenBank/DDBJ whole genome shotgun (WGS) entry which is preliminary data.</text>
</comment>
<dbReference type="InterPro" id="IPR000387">
    <property type="entry name" value="Tyr_Pase_dom"/>
</dbReference>
<gene>
    <name evidence="3" type="ORF">E1809_15395</name>
</gene>
<evidence type="ECO:0000259" key="2">
    <source>
        <dbReference type="PROSITE" id="PS50056"/>
    </source>
</evidence>
<dbReference type="OrthoDB" id="1188001at2"/>
<dbReference type="PANTHER" id="PTHR31126:SF1">
    <property type="entry name" value="TYROSINE SPECIFIC PROTEIN PHOSPHATASES DOMAIN-CONTAINING PROTEIN"/>
    <property type="match status" value="1"/>
</dbReference>
<feature type="domain" description="Tyrosine specific protein phosphatases" evidence="2">
    <location>
        <begin position="138"/>
        <end position="185"/>
    </location>
</feature>
<dbReference type="AlphaFoldDB" id="A0A4R5KE79"/>
<dbReference type="PROSITE" id="PS00383">
    <property type="entry name" value="TYR_PHOSPHATASE_1"/>
    <property type="match status" value="1"/>
</dbReference>
<dbReference type="EMBL" id="SMRU01000018">
    <property type="protein sequence ID" value="TDF93621.1"/>
    <property type="molecule type" value="Genomic_DNA"/>
</dbReference>
<dbReference type="PANTHER" id="PTHR31126">
    <property type="entry name" value="TYROSINE-PROTEIN PHOSPHATASE"/>
    <property type="match status" value="1"/>
</dbReference>
<organism evidence="3 4">
    <name type="scientific">Arthrobacter terricola</name>
    <dbReference type="NCBI Taxonomy" id="2547396"/>
    <lineage>
        <taxon>Bacteria</taxon>
        <taxon>Bacillati</taxon>
        <taxon>Actinomycetota</taxon>
        <taxon>Actinomycetes</taxon>
        <taxon>Micrococcales</taxon>
        <taxon>Micrococcaceae</taxon>
        <taxon>Arthrobacter</taxon>
    </lineage>
</organism>